<dbReference type="InterPro" id="IPR008274">
    <property type="entry name" value="AldOxase/xan_DH_MoCoBD1"/>
</dbReference>
<comment type="caution">
    <text evidence="5">The sequence shown here is derived from an EMBL/GenBank/DDBJ whole genome shotgun (WGS) entry which is preliminary data.</text>
</comment>
<dbReference type="Gene3D" id="3.30.365.10">
    <property type="entry name" value="Aldehyde oxidase/xanthine dehydrogenase, molybdopterin binding domain"/>
    <property type="match status" value="4"/>
</dbReference>
<keyword evidence="2" id="KW-0560">Oxidoreductase</keyword>
<evidence type="ECO:0000313" key="5">
    <source>
        <dbReference type="EMBL" id="GHO96862.1"/>
    </source>
</evidence>
<dbReference type="PANTHER" id="PTHR11908">
    <property type="entry name" value="XANTHINE DEHYDROGENASE"/>
    <property type="match status" value="1"/>
</dbReference>
<dbReference type="SUPFAM" id="SSF56003">
    <property type="entry name" value="Molybdenum cofactor-binding domain"/>
    <property type="match status" value="1"/>
</dbReference>
<name>A0A8J3N3A9_9CHLR</name>
<protein>
    <submittedName>
        <fullName evidence="5">Xanthine dehydrogenase</fullName>
    </submittedName>
</protein>
<evidence type="ECO:0000313" key="6">
    <source>
        <dbReference type="Proteomes" id="UP000597444"/>
    </source>
</evidence>
<dbReference type="Gene3D" id="3.90.1170.50">
    <property type="entry name" value="Aldehyde oxidase/xanthine dehydrogenase, a/b hammerhead"/>
    <property type="match status" value="1"/>
</dbReference>
<dbReference type="GO" id="GO:0005506">
    <property type="term" value="F:iron ion binding"/>
    <property type="evidence" value="ECO:0007669"/>
    <property type="project" value="InterPro"/>
</dbReference>
<dbReference type="InterPro" id="IPR046867">
    <property type="entry name" value="AldOxase/xan_DH_MoCoBD2"/>
</dbReference>
<dbReference type="InterPro" id="IPR036856">
    <property type="entry name" value="Ald_Oxase/Xan_DH_a/b_sf"/>
</dbReference>
<dbReference type="GO" id="GO:0016491">
    <property type="term" value="F:oxidoreductase activity"/>
    <property type="evidence" value="ECO:0007669"/>
    <property type="project" value="UniProtKB-KW"/>
</dbReference>
<dbReference type="Proteomes" id="UP000597444">
    <property type="component" value="Unassembled WGS sequence"/>
</dbReference>
<dbReference type="EMBL" id="BNJK01000001">
    <property type="protein sequence ID" value="GHO96862.1"/>
    <property type="molecule type" value="Genomic_DNA"/>
</dbReference>
<dbReference type="Pfam" id="PF01315">
    <property type="entry name" value="Ald_Xan_dh_C"/>
    <property type="match status" value="1"/>
</dbReference>
<proteinExistence type="predicted"/>
<dbReference type="PANTHER" id="PTHR11908:SF132">
    <property type="entry name" value="ALDEHYDE OXIDASE 1-RELATED"/>
    <property type="match status" value="1"/>
</dbReference>
<keyword evidence="1" id="KW-0500">Molybdenum</keyword>
<evidence type="ECO:0000259" key="4">
    <source>
        <dbReference type="SMART" id="SM01008"/>
    </source>
</evidence>
<dbReference type="RefSeq" id="WP_220207455.1">
    <property type="nucleotide sequence ID" value="NZ_BNJK01000001.1"/>
</dbReference>
<keyword evidence="6" id="KW-1185">Reference proteome</keyword>
<dbReference type="Pfam" id="PF02738">
    <property type="entry name" value="MoCoBD_1"/>
    <property type="match status" value="1"/>
</dbReference>
<dbReference type="SUPFAM" id="SSF54665">
    <property type="entry name" value="CO dehydrogenase molybdoprotein N-domain-like"/>
    <property type="match status" value="1"/>
</dbReference>
<dbReference type="SMART" id="SM01008">
    <property type="entry name" value="Ald_Xan_dh_C"/>
    <property type="match status" value="1"/>
</dbReference>
<feature type="compositionally biased region" description="Polar residues" evidence="3">
    <location>
        <begin position="1"/>
        <end position="20"/>
    </location>
</feature>
<dbReference type="Pfam" id="PF20256">
    <property type="entry name" value="MoCoBD_2"/>
    <property type="match status" value="1"/>
</dbReference>
<gene>
    <name evidence="5" type="ORF">KSF_069100</name>
</gene>
<feature type="domain" description="Aldehyde oxidase/xanthine dehydrogenase a/b hammerhead" evidence="4">
    <location>
        <begin position="28"/>
        <end position="133"/>
    </location>
</feature>
<accession>A0A8J3N3A9</accession>
<evidence type="ECO:0000256" key="1">
    <source>
        <dbReference type="ARBA" id="ARBA00022505"/>
    </source>
</evidence>
<feature type="region of interest" description="Disordered" evidence="3">
    <location>
        <begin position="1"/>
        <end position="24"/>
    </location>
</feature>
<reference evidence="5" key="1">
    <citation type="submission" date="2020-10" db="EMBL/GenBank/DDBJ databases">
        <title>Taxonomic study of unclassified bacteria belonging to the class Ktedonobacteria.</title>
        <authorList>
            <person name="Yabe S."/>
            <person name="Wang C.M."/>
            <person name="Zheng Y."/>
            <person name="Sakai Y."/>
            <person name="Cavaletti L."/>
            <person name="Monciardini P."/>
            <person name="Donadio S."/>
        </authorList>
    </citation>
    <scope>NUCLEOTIDE SEQUENCE</scope>
    <source>
        <strain evidence="5">ID150040</strain>
    </source>
</reference>
<dbReference type="InterPro" id="IPR037165">
    <property type="entry name" value="AldOxase/xan_DH_Mopterin-bd_sf"/>
</dbReference>
<feature type="region of interest" description="Disordered" evidence="3">
    <location>
        <begin position="146"/>
        <end position="189"/>
    </location>
</feature>
<sequence length="777" mass="81432">MTQTVNPTTPHASVGKSTLRQDAPDKLTGRTRYAGDLALPGLLHARFVLSPYAHARIVNIDTSAAEAIPGVAAVFTSKTLGMALANSSSRAQAPLAQNEVYWCGHPVAVVVGETEAAAEDGAAAVDIDYEPLSVVIDPVEAMQPGAPLARTRSKDEVSEIAGGGAHAAVSEDGSQAEEPKEDLSENVSDTTHLRTGDIEAGWREAEVVVERTYRTSSVHQSYMEPQSITVAPSASGHQLTVWPSTQGLFGVRADIAKAINIPERQIRVESVPIGGAFGGKFGLHEPLAGALAYKLRKPVRLVYTRQEDLLAGNPAPQSVITVKLGAKRDGTLVAMQAKAIFDSGAYPGAAAALGGFILASTYRCPNVDIRCYEVLTNKVSTGAYRAPNAPQATFALESTVNELTQALEMDAIEFRLRNAFKEGDPTIDRRNWIRIGLVECLEKLQQHPLWAEREKQKEAPPELAGWKIGIGVAAGGWPGGTEPTAAACRLETDGTITVVLGTVDLTGSDTSMALIAAEGLGLSVSSVNVSHDNTDTMPYSGGTGGSKTTYSMGPAVLAAAQDARNQILSIAADMLEASPEDLEIKDGNVNVKGVPGKNVPLSQVAAASMRFGGQHAPVYGRGQVAVKNSSPMFAAHIAKVAVDPDTGEVRVLDYVAAQDVGFAINPAEVEGQIHGGVTQGLGWALFEGFSYDENGQLLTSTLMDYALPHSQDVPNITPLMVEIPSASGPFGAKGVGEPPVVPVAAAVANAIADATGARVTHIPMTPERVFTALNSAQ</sequence>
<organism evidence="5 6">
    <name type="scientific">Reticulibacter mediterranei</name>
    <dbReference type="NCBI Taxonomy" id="2778369"/>
    <lineage>
        <taxon>Bacteria</taxon>
        <taxon>Bacillati</taxon>
        <taxon>Chloroflexota</taxon>
        <taxon>Ktedonobacteria</taxon>
        <taxon>Ktedonobacterales</taxon>
        <taxon>Reticulibacteraceae</taxon>
        <taxon>Reticulibacter</taxon>
    </lineage>
</organism>
<dbReference type="AlphaFoldDB" id="A0A8J3N3A9"/>
<dbReference type="InterPro" id="IPR016208">
    <property type="entry name" value="Ald_Oxase/xanthine_DH-like"/>
</dbReference>
<dbReference type="InterPro" id="IPR000674">
    <property type="entry name" value="Ald_Oxase/Xan_DH_a/b"/>
</dbReference>
<evidence type="ECO:0000256" key="3">
    <source>
        <dbReference type="SAM" id="MobiDB-lite"/>
    </source>
</evidence>
<evidence type="ECO:0000256" key="2">
    <source>
        <dbReference type="ARBA" id="ARBA00023002"/>
    </source>
</evidence>